<protein>
    <submittedName>
        <fullName evidence="2">Uncharacterized protein</fullName>
    </submittedName>
</protein>
<gene>
    <name evidence="2" type="primary">LgM4147LRVhigh.01.00020.00190</name>
    <name evidence="2" type="ORF">BN36_0100610</name>
</gene>
<reference evidence="2" key="1">
    <citation type="submission" date="2012-08" db="EMBL/GenBank/DDBJ databases">
        <title>Comparative genomics of metastatic and non-metastatic Leishmania guyanensis provides insights into polygenic factors involved in Leishmania RNA virus infection.</title>
        <authorList>
            <person name="Smith D."/>
            <person name="Hertz-Fowler C."/>
            <person name="Martin R."/>
            <person name="Dickens N."/>
            <person name="Fasel N."/>
            <person name="Falquet L."/>
            <person name="Beverley S."/>
            <person name="Zangger H."/>
            <person name="Calderon-Copete S."/>
            <person name="Mottram J."/>
            <person name="Xenarios I."/>
        </authorList>
    </citation>
    <scope>NUCLEOTIDE SEQUENCE</scope>
    <source>
        <strain evidence="2">MHOM/BR/75/M4147/SSU:IR2SAT-LUC</strain>
    </source>
</reference>
<accession>A0A1E1IN25</accession>
<feature type="region of interest" description="Disordered" evidence="1">
    <location>
        <begin position="118"/>
        <end position="148"/>
    </location>
</feature>
<sequence>MPGVDLLDAFAELVVRVVFSLPHTEPDRTSSSDEDVPCGANSSGTQIFSHTNLLEEEQQLLSDTSLAHITMNSTCGGSPAMLTTSCSNPVSRGSSAASLDLYPGGIWNPLARVPAAAAGNGARSSHPSSVVSLGTGDNLSTPRSGPSLWNRILGGSGRTQTPPRTPSFSPGPHTGLTTTMSSFVQLTDEELGVGAAVSGRGGYSGAGAAHSLGAGSGIWGGLSTTPITVFSGDSTPLRELCPLPSPPSSNPHQQPQFACSHTLCLGQSLTQSSSGNGGHRSQRSSSSEFDVL</sequence>
<dbReference type="AlphaFoldDB" id="A0A1E1IN25"/>
<feature type="compositionally biased region" description="Polar residues" evidence="1">
    <location>
        <begin position="283"/>
        <end position="292"/>
    </location>
</feature>
<evidence type="ECO:0000256" key="1">
    <source>
        <dbReference type="SAM" id="MobiDB-lite"/>
    </source>
</evidence>
<dbReference type="EMBL" id="CALQ01000022">
    <property type="protein sequence ID" value="CCM12533.1"/>
    <property type="molecule type" value="Genomic_DNA"/>
</dbReference>
<organism evidence="2">
    <name type="scientific">Leishmania guyanensis</name>
    <dbReference type="NCBI Taxonomy" id="5670"/>
    <lineage>
        <taxon>Eukaryota</taxon>
        <taxon>Discoba</taxon>
        <taxon>Euglenozoa</taxon>
        <taxon>Kinetoplastea</taxon>
        <taxon>Metakinetoplastina</taxon>
        <taxon>Trypanosomatida</taxon>
        <taxon>Trypanosomatidae</taxon>
        <taxon>Leishmaniinae</taxon>
        <taxon>Leishmania</taxon>
        <taxon>Leishmania guyanensis species complex</taxon>
    </lineage>
</organism>
<evidence type="ECO:0000313" key="2">
    <source>
        <dbReference type="EMBL" id="CCM12533.1"/>
    </source>
</evidence>
<proteinExistence type="predicted"/>
<feature type="region of interest" description="Disordered" evidence="1">
    <location>
        <begin position="270"/>
        <end position="292"/>
    </location>
</feature>
<feature type="compositionally biased region" description="Polar residues" evidence="1">
    <location>
        <begin position="126"/>
        <end position="144"/>
    </location>
</feature>
<name>A0A1E1IN25_LEIGU</name>